<dbReference type="Proteomes" id="UP000051936">
    <property type="component" value="Unassembled WGS sequence"/>
</dbReference>
<dbReference type="PROSITE" id="PS52018">
    <property type="entry name" value="DART"/>
    <property type="match status" value="1"/>
</dbReference>
<proteinExistence type="inferred from homology"/>
<feature type="active site" evidence="6">
    <location>
        <position position="165"/>
    </location>
</feature>
<comment type="caution">
    <text evidence="8">The sequence shown here is derived from an EMBL/GenBank/DDBJ whole genome shotgun (WGS) entry which is preliminary data.</text>
</comment>
<evidence type="ECO:0000256" key="3">
    <source>
        <dbReference type="ARBA" id="ARBA00022679"/>
    </source>
</evidence>
<keyword evidence="1 6" id="KW-1277">Toxin-antitoxin system</keyword>
<protein>
    <recommendedName>
        <fullName evidence="7">DarT domain-containing protein</fullName>
    </recommendedName>
</protein>
<evidence type="ECO:0000256" key="5">
    <source>
        <dbReference type="ARBA" id="ARBA00023125"/>
    </source>
</evidence>
<keyword evidence="2 6" id="KW-0328">Glycosyltransferase</keyword>
<name>A0A0R3E3V1_9BRAD</name>
<dbReference type="GO" id="GO:0003677">
    <property type="term" value="F:DNA binding"/>
    <property type="evidence" value="ECO:0007669"/>
    <property type="project" value="UniProtKB-UniRule"/>
</dbReference>
<dbReference type="GO" id="GO:0016757">
    <property type="term" value="F:glycosyltransferase activity"/>
    <property type="evidence" value="ECO:0007669"/>
    <property type="project" value="UniProtKB-UniRule"/>
</dbReference>
<dbReference type="STRING" id="989370.AOQ71_04300"/>
<evidence type="ECO:0000256" key="4">
    <source>
        <dbReference type="ARBA" id="ARBA00022695"/>
    </source>
</evidence>
<dbReference type="AlphaFoldDB" id="A0A0R3E3V1"/>
<sequence length="212" mass="24170">MSKELLNPQNAFIFRICHKSNVEKVLNDGGCICANDAQNSKYAEIGNQELISKRKAHPVPCGPGGTLGDYVPFYFTPYSPMLYNIKTGYNGIPKKPIEDIVILITSLHYLTQKGVPFVFTDRHAYLKLAQFSNDLSNLSWIIWPVLQVRDFKKDDMDKFEKYQAEALVHKKLPLNALMGIACFNDAVKTEVEQLCDSKGHKLQIVTRRNWFL</sequence>
<comment type="catalytic activity">
    <reaction evidence="6">
        <text>a thymidine in DNA + NAD(+) = an N-(ADP-alpha-D-ribosyl)-thymidine in DNA + nicotinamide + H(+)</text>
        <dbReference type="Rhea" id="RHEA:71651"/>
        <dbReference type="Rhea" id="RHEA-COMP:13556"/>
        <dbReference type="Rhea" id="RHEA-COMP:18051"/>
        <dbReference type="ChEBI" id="CHEBI:15378"/>
        <dbReference type="ChEBI" id="CHEBI:17154"/>
        <dbReference type="ChEBI" id="CHEBI:57540"/>
        <dbReference type="ChEBI" id="CHEBI:137386"/>
        <dbReference type="ChEBI" id="CHEBI:191199"/>
    </reaction>
</comment>
<feature type="domain" description="DarT" evidence="7">
    <location>
        <begin position="11"/>
        <end position="212"/>
    </location>
</feature>
<feature type="binding site" evidence="6">
    <location>
        <position position="54"/>
    </location>
    <ligand>
        <name>NAD(+)</name>
        <dbReference type="ChEBI" id="CHEBI:57540"/>
    </ligand>
</feature>
<organism evidence="8 9">
    <name type="scientific">Bradyrhizobium manausense</name>
    <dbReference type="NCBI Taxonomy" id="989370"/>
    <lineage>
        <taxon>Bacteria</taxon>
        <taxon>Pseudomonadati</taxon>
        <taxon>Pseudomonadota</taxon>
        <taxon>Alphaproteobacteria</taxon>
        <taxon>Hyphomicrobiales</taxon>
        <taxon>Nitrobacteraceae</taxon>
        <taxon>Bradyrhizobium</taxon>
    </lineage>
</organism>
<dbReference type="OrthoDB" id="9813972at2"/>
<dbReference type="InterPro" id="IPR029494">
    <property type="entry name" value="DarT"/>
</dbReference>
<keyword evidence="5 6" id="KW-0238">DNA-binding</keyword>
<evidence type="ECO:0000259" key="7">
    <source>
        <dbReference type="PROSITE" id="PS52018"/>
    </source>
</evidence>
<dbReference type="GO" id="GO:0016779">
    <property type="term" value="F:nucleotidyltransferase activity"/>
    <property type="evidence" value="ECO:0007669"/>
    <property type="project" value="UniProtKB-UniRule"/>
</dbReference>
<accession>A0A0R3E3V1</accession>
<feature type="binding site" evidence="6">
    <location>
        <begin position="15"/>
        <end position="17"/>
    </location>
    <ligand>
        <name>NAD(+)</name>
        <dbReference type="ChEBI" id="CHEBI:57540"/>
    </ligand>
</feature>
<evidence type="ECO:0000256" key="6">
    <source>
        <dbReference type="PROSITE-ProRule" id="PRU01362"/>
    </source>
</evidence>
<evidence type="ECO:0000256" key="1">
    <source>
        <dbReference type="ARBA" id="ARBA00022649"/>
    </source>
</evidence>
<keyword evidence="9" id="KW-1185">Reference proteome</keyword>
<keyword evidence="3 6" id="KW-0808">Transferase</keyword>
<dbReference type="Pfam" id="PF14487">
    <property type="entry name" value="DarT"/>
    <property type="match status" value="1"/>
</dbReference>
<feature type="active site" description="Proton acceptor" evidence="6">
    <location>
        <position position="54"/>
    </location>
</feature>
<comment type="caution">
    <text evidence="6">Lacks conserved residue(s) required for the propagation of feature annotation.</text>
</comment>
<keyword evidence="4 6" id="KW-0548">Nucleotidyltransferase</keyword>
<evidence type="ECO:0000256" key="2">
    <source>
        <dbReference type="ARBA" id="ARBA00022676"/>
    </source>
</evidence>
<dbReference type="RefSeq" id="WP_057742332.1">
    <property type="nucleotide sequence ID" value="NZ_LJYG01000021.1"/>
</dbReference>
<reference evidence="8 9" key="1">
    <citation type="submission" date="2015-09" db="EMBL/GenBank/DDBJ databases">
        <title>Draft Genome Sequence of Bradyrhizobium manausense Strain BR 3351T, a Novel Symbiotic Nitrogen-Fixing Alphaproteobacterium Isolated from Brazilian Amazon Rain Forest.</title>
        <authorList>
            <person name="De Araujo J.L."/>
            <person name="Zilli J.E."/>
        </authorList>
    </citation>
    <scope>NUCLEOTIDE SEQUENCE [LARGE SCALE GENOMIC DNA]</scope>
    <source>
        <strain evidence="8 9">BR3351</strain>
    </source>
</reference>
<comment type="similarity">
    <text evidence="6">Belongs to the DarT ADP-ribosyltransferase family.</text>
</comment>
<dbReference type="EMBL" id="LJYG01000021">
    <property type="protein sequence ID" value="KRQ16855.1"/>
    <property type="molecule type" value="Genomic_DNA"/>
</dbReference>
<evidence type="ECO:0000313" key="8">
    <source>
        <dbReference type="EMBL" id="KRQ16855.1"/>
    </source>
</evidence>
<gene>
    <name evidence="8" type="ORF">AOQ71_04300</name>
</gene>
<evidence type="ECO:0000313" key="9">
    <source>
        <dbReference type="Proteomes" id="UP000051936"/>
    </source>
</evidence>